<dbReference type="FunFam" id="3.80.10.10:FF:000041">
    <property type="entry name" value="LRR receptor-like serine/threonine-protein kinase ERECTA"/>
    <property type="match status" value="1"/>
</dbReference>
<dbReference type="EMBL" id="CM035410">
    <property type="protein sequence ID" value="KAH7437093.1"/>
    <property type="molecule type" value="Genomic_DNA"/>
</dbReference>
<keyword evidence="13 18" id="KW-1133">Transmembrane helix</keyword>
<dbReference type="PANTHER" id="PTHR45974:SF134">
    <property type="entry name" value="OS01G0960400 PROTEIN"/>
    <property type="match status" value="1"/>
</dbReference>
<evidence type="ECO:0000256" key="6">
    <source>
        <dbReference type="ARBA" id="ARBA00022679"/>
    </source>
</evidence>
<dbReference type="SUPFAM" id="SSF56112">
    <property type="entry name" value="Protein kinase-like (PK-like)"/>
    <property type="match status" value="1"/>
</dbReference>
<dbReference type="PROSITE" id="PS00108">
    <property type="entry name" value="PROTEIN_KINASE_ST"/>
    <property type="match status" value="1"/>
</dbReference>
<dbReference type="GO" id="GO:0004674">
    <property type="term" value="F:protein serine/threonine kinase activity"/>
    <property type="evidence" value="ECO:0007669"/>
    <property type="project" value="UniProtKB-KW"/>
</dbReference>
<evidence type="ECO:0000313" key="20">
    <source>
        <dbReference type="EMBL" id="KAH7437093.1"/>
    </source>
</evidence>
<evidence type="ECO:0000256" key="9">
    <source>
        <dbReference type="ARBA" id="ARBA00022737"/>
    </source>
</evidence>
<dbReference type="InterPro" id="IPR001611">
    <property type="entry name" value="Leu-rich_rpt"/>
</dbReference>
<evidence type="ECO:0000256" key="14">
    <source>
        <dbReference type="ARBA" id="ARBA00023136"/>
    </source>
</evidence>
<evidence type="ECO:0000256" key="16">
    <source>
        <dbReference type="ARBA" id="ARBA00023180"/>
    </source>
</evidence>
<dbReference type="InterPro" id="IPR001245">
    <property type="entry name" value="Ser-Thr/Tyr_kinase_cat_dom"/>
</dbReference>
<keyword evidence="4" id="KW-0723">Serine/threonine-protein kinase</keyword>
<dbReference type="Gene3D" id="3.30.200.20">
    <property type="entry name" value="Phosphorylase Kinase, domain 1"/>
    <property type="match status" value="1"/>
</dbReference>
<evidence type="ECO:0000256" key="2">
    <source>
        <dbReference type="ARBA" id="ARBA00008684"/>
    </source>
</evidence>
<comment type="caution">
    <text evidence="20">The sequence shown here is derived from an EMBL/GenBank/DDBJ whole genome shotgun (WGS) entry which is preliminary data.</text>
</comment>
<dbReference type="CDD" id="cd14066">
    <property type="entry name" value="STKc_IRAK"/>
    <property type="match status" value="1"/>
</dbReference>
<feature type="transmembrane region" description="Helical" evidence="18">
    <location>
        <begin position="625"/>
        <end position="649"/>
    </location>
</feature>
<evidence type="ECO:0000256" key="13">
    <source>
        <dbReference type="ARBA" id="ARBA00022989"/>
    </source>
</evidence>
<evidence type="ECO:0000256" key="3">
    <source>
        <dbReference type="ARBA" id="ARBA00012513"/>
    </source>
</evidence>
<dbReference type="GO" id="GO:0016020">
    <property type="term" value="C:membrane"/>
    <property type="evidence" value="ECO:0007669"/>
    <property type="project" value="UniProtKB-SubCell"/>
</dbReference>
<evidence type="ECO:0000256" key="11">
    <source>
        <dbReference type="ARBA" id="ARBA00022777"/>
    </source>
</evidence>
<evidence type="ECO:0000256" key="4">
    <source>
        <dbReference type="ARBA" id="ARBA00022527"/>
    </source>
</evidence>
<evidence type="ECO:0000256" key="5">
    <source>
        <dbReference type="ARBA" id="ARBA00022614"/>
    </source>
</evidence>
<dbReference type="FunFam" id="3.30.200.20:FF:000328">
    <property type="entry name" value="Leucine-rich repeat protein kinase family protein"/>
    <property type="match status" value="1"/>
</dbReference>
<keyword evidence="6" id="KW-0808">Transferase</keyword>
<dbReference type="InterPro" id="IPR013210">
    <property type="entry name" value="LRR_N_plant-typ"/>
</dbReference>
<dbReference type="FunFam" id="3.80.10.10:FF:000363">
    <property type="entry name" value="Leucine-rich repeat family protein"/>
    <property type="match status" value="1"/>
</dbReference>
<keyword evidence="11" id="KW-0418">Kinase</keyword>
<dbReference type="OMA" id="WRFPRTD"/>
<evidence type="ECO:0000256" key="1">
    <source>
        <dbReference type="ARBA" id="ARBA00004479"/>
    </source>
</evidence>
<dbReference type="EMBL" id="CM035410">
    <property type="protein sequence ID" value="KAH7437089.1"/>
    <property type="molecule type" value="Genomic_DNA"/>
</dbReference>
<evidence type="ECO:0000256" key="18">
    <source>
        <dbReference type="SAM" id="Phobius"/>
    </source>
</evidence>
<dbReference type="Pfam" id="PF08263">
    <property type="entry name" value="LRRNT_2"/>
    <property type="match status" value="1"/>
</dbReference>
<sequence length="1014" mass="112584">MHSRLPMFSCFCFSRLYRFSKSDTHLFQSFGICLHPPSEGYKLEILIEQWMCCLRLSVMSLPRSEERKKFLNLFEGLLILLVFSLFTNTCNGLTDQGEVTALKAIHRAIGDDFNRLSNWAGEDPCGLGWTGVFCNTVNGTDHVIELRLFDMNLTGTIDPALGNLTQLHTLDFMWNNITGPIPPEIGNLNNLFLLLFTGNKLTGQLPPEIGNLSALNRIQVDQNNLSGPIPSTFQFLKNVQHVRLNNNSFNGSIPPELGGLGKIIHLLLDNNEFSGDLPPELSNISSLLILQVDNNHLSGSIPSSYSQLEGLRKLSLRNCNLTGAIPDLSAMSNLTYLDLSGNRLSGQLPSDISPLMTVIELSHNELDGDIPDVFYKLGDLQLLSLRNNFLNGSFNASILQHNEFLDASSALVLDIQENNITAFQPGALLNLPNVTLRLFGNPVCNDTSVNQRLCTEYDGSILNISLPSAATSTDVPCSSELTCDPSRNSELVYGLYQLYGQCRCAYPLHIGYRLKSPGFAIFPPYKDAFQEHLSSWLNFSLYQVNVSSFYWEAGPRLIMDLKLFPDNSTTHFTETVVNDLYTKFTTWYVPDSDLFGPYDTTFFNRDFPYNGTQSLGTSNGLGGGAIAGIIIGAVTFTAIFVVVLMILITKRQSRYSKVRKHHKRIKVAGVKSFTYEEVSKATGNFDSSTEVGEGGYGKVFRGTLSDGVIVAIKRAQRGSLQGTKEFCNEIELLSRIHHRNLVSLIGYCDDEDEQMLVYEYIENGTLDDHLNPPNSKEALDFTTRIQIALGSARGIFYLHNEANPPIYHRDIKGSNILLDSKRRAKVSDFGLSKLAPDHDLESDRGGDVLTAVKGTPGYMDPEYFLTSKLTDKSDVYSFGVVLLQLITGMQAITNGKNLVREVHLANDAGMLLSIIDHRMGPYPADCLERLVRLARSCCEDDSEARPSMAEVVRELEDIWDLIPHKESMASLEKSIKDPGMKRPVSNSYNNYPFVSSDVSGIGLMSGTILEISPR</sequence>
<evidence type="ECO:0000256" key="7">
    <source>
        <dbReference type="ARBA" id="ARBA00022692"/>
    </source>
</evidence>
<feature type="domain" description="Protein kinase" evidence="19">
    <location>
        <begin position="685"/>
        <end position="960"/>
    </location>
</feature>
<dbReference type="FunFam" id="1.10.510.10:FF:000453">
    <property type="entry name" value="LRR receptor-like serine/threonine-protein kinase HSL2"/>
    <property type="match status" value="1"/>
</dbReference>
<dbReference type="SUPFAM" id="SSF52058">
    <property type="entry name" value="L domain-like"/>
    <property type="match status" value="2"/>
</dbReference>
<name>A0A8T2UTJ3_CERRI</name>
<keyword evidence="5" id="KW-0433">Leucine-rich repeat</keyword>
<accession>A0A8T2UTJ3</accession>
<evidence type="ECO:0000256" key="8">
    <source>
        <dbReference type="ARBA" id="ARBA00022729"/>
    </source>
</evidence>
<keyword evidence="10 17" id="KW-0547">Nucleotide-binding</keyword>
<dbReference type="AlphaFoldDB" id="A0A8T2UTJ3"/>
<evidence type="ECO:0000256" key="15">
    <source>
        <dbReference type="ARBA" id="ARBA00023170"/>
    </source>
</evidence>
<dbReference type="PANTHER" id="PTHR45974">
    <property type="entry name" value="RECEPTOR-LIKE PROTEIN 55"/>
    <property type="match status" value="1"/>
</dbReference>
<keyword evidence="9" id="KW-0677">Repeat</keyword>
<evidence type="ECO:0000256" key="17">
    <source>
        <dbReference type="PROSITE-ProRule" id="PRU10141"/>
    </source>
</evidence>
<keyword evidence="7 18" id="KW-0812">Transmembrane</keyword>
<dbReference type="InterPro" id="IPR032675">
    <property type="entry name" value="LRR_dom_sf"/>
</dbReference>
<comment type="subcellular location">
    <subcellularLocation>
        <location evidence="1">Membrane</location>
        <topology evidence="1">Single-pass type I membrane protein</topology>
    </subcellularLocation>
</comment>
<dbReference type="Gene3D" id="3.80.10.10">
    <property type="entry name" value="Ribonuclease Inhibitor"/>
    <property type="match status" value="2"/>
</dbReference>
<feature type="binding site" evidence="17">
    <location>
        <position position="713"/>
    </location>
    <ligand>
        <name>ATP</name>
        <dbReference type="ChEBI" id="CHEBI:30616"/>
    </ligand>
</feature>
<gene>
    <name evidence="20" type="ORF">KP509_05G055600</name>
</gene>
<proteinExistence type="inferred from homology"/>
<dbReference type="Proteomes" id="UP000825935">
    <property type="component" value="Chromosome 5"/>
</dbReference>
<evidence type="ECO:0000256" key="12">
    <source>
        <dbReference type="ARBA" id="ARBA00022840"/>
    </source>
</evidence>
<dbReference type="InterPro" id="IPR000719">
    <property type="entry name" value="Prot_kinase_dom"/>
</dbReference>
<keyword evidence="15" id="KW-0675">Receptor</keyword>
<dbReference type="InterPro" id="IPR008271">
    <property type="entry name" value="Ser/Thr_kinase_AS"/>
</dbReference>
<dbReference type="Pfam" id="PF12799">
    <property type="entry name" value="LRR_4"/>
    <property type="match status" value="1"/>
</dbReference>
<dbReference type="PROSITE" id="PS50011">
    <property type="entry name" value="PROTEIN_KINASE_DOM"/>
    <property type="match status" value="1"/>
</dbReference>
<dbReference type="PROSITE" id="PS00107">
    <property type="entry name" value="PROTEIN_KINASE_ATP"/>
    <property type="match status" value="1"/>
</dbReference>
<keyword evidence="12 17" id="KW-0067">ATP-binding</keyword>
<reference evidence="20" key="1">
    <citation type="submission" date="2021-08" db="EMBL/GenBank/DDBJ databases">
        <title>WGS assembly of Ceratopteris richardii.</title>
        <authorList>
            <person name="Marchant D.B."/>
            <person name="Chen G."/>
            <person name="Jenkins J."/>
            <person name="Shu S."/>
            <person name="Leebens-Mack J."/>
            <person name="Grimwood J."/>
            <person name="Schmutz J."/>
            <person name="Soltis P."/>
            <person name="Soltis D."/>
            <person name="Chen Z.-H."/>
        </authorList>
    </citation>
    <scope>NUCLEOTIDE SEQUENCE</scope>
    <source>
        <strain evidence="20">Whitten #5841</strain>
        <tissue evidence="20">Leaf</tissue>
    </source>
</reference>
<organism evidence="20 21">
    <name type="scientific">Ceratopteris richardii</name>
    <name type="common">Triangle waterfern</name>
    <dbReference type="NCBI Taxonomy" id="49495"/>
    <lineage>
        <taxon>Eukaryota</taxon>
        <taxon>Viridiplantae</taxon>
        <taxon>Streptophyta</taxon>
        <taxon>Embryophyta</taxon>
        <taxon>Tracheophyta</taxon>
        <taxon>Polypodiopsida</taxon>
        <taxon>Polypodiidae</taxon>
        <taxon>Polypodiales</taxon>
        <taxon>Pteridineae</taxon>
        <taxon>Pteridaceae</taxon>
        <taxon>Parkerioideae</taxon>
        <taxon>Ceratopteris</taxon>
    </lineage>
</organism>
<protein>
    <recommendedName>
        <fullName evidence="3">non-specific serine/threonine protein kinase</fullName>
        <ecNumber evidence="3">2.7.11.1</ecNumber>
    </recommendedName>
</protein>
<dbReference type="GO" id="GO:0005524">
    <property type="term" value="F:ATP binding"/>
    <property type="evidence" value="ECO:0007669"/>
    <property type="project" value="UniProtKB-UniRule"/>
</dbReference>
<dbReference type="EC" id="2.7.11.1" evidence="3"/>
<evidence type="ECO:0000313" key="21">
    <source>
        <dbReference type="Proteomes" id="UP000825935"/>
    </source>
</evidence>
<dbReference type="Pfam" id="PF07714">
    <property type="entry name" value="PK_Tyr_Ser-Thr"/>
    <property type="match status" value="1"/>
</dbReference>
<dbReference type="SMART" id="SM00220">
    <property type="entry name" value="S_TKc"/>
    <property type="match status" value="1"/>
</dbReference>
<keyword evidence="16" id="KW-0325">Glycoprotein</keyword>
<keyword evidence="14 18" id="KW-0472">Membrane</keyword>
<dbReference type="OrthoDB" id="4062651at2759"/>
<dbReference type="InterPro" id="IPR017441">
    <property type="entry name" value="Protein_kinase_ATP_BS"/>
</dbReference>
<keyword evidence="21" id="KW-1185">Reference proteome</keyword>
<keyword evidence="8" id="KW-0732">Signal</keyword>
<dbReference type="Gene3D" id="1.10.510.10">
    <property type="entry name" value="Transferase(Phosphotransferase) domain 1"/>
    <property type="match status" value="1"/>
</dbReference>
<dbReference type="Pfam" id="PF00560">
    <property type="entry name" value="LRR_1"/>
    <property type="match status" value="2"/>
</dbReference>
<dbReference type="InterPro" id="IPR011009">
    <property type="entry name" value="Kinase-like_dom_sf"/>
</dbReference>
<comment type="similarity">
    <text evidence="2">Belongs to the protein kinase superfamily. Ser/Thr protein kinase family.</text>
</comment>
<evidence type="ECO:0000259" key="19">
    <source>
        <dbReference type="PROSITE" id="PS50011"/>
    </source>
</evidence>
<dbReference type="InterPro" id="IPR025875">
    <property type="entry name" value="Leu-rich_rpt_4"/>
</dbReference>
<evidence type="ECO:0000256" key="10">
    <source>
        <dbReference type="ARBA" id="ARBA00022741"/>
    </source>
</evidence>